<proteinExistence type="predicted"/>
<name>A0ACA9L8B3_9GLOM</name>
<sequence length="335" mass="39187">MAQTIFKHLSNGQKTETKHIYFQKGNNQPSLLGEVLNVYDYFNSEQLKGELDLALFPNLRKITFQQDARFNILESIDLSQNEKLSRIVIDGQNNDYFFEHNSFTLLIKEIQLSRIILAYDIKDYRGTRWVWIKITNYLKDQAIIPYFLVEDKKIEQLEAEVASLKQSLAQKDQTIAQKDQTIAQNDRTIVDLNKKIQQTPTFDQFQELNNIALVCSDLDFDFDKLKQEVKRLKLKDFNPYFREQKDSFEQLTTTTKNKAGDNLCSILDLLLQTNKQIIESKNESDDSFTQGQLRGQLLTCQTLLQTKFTTEELQSLLNKQKELLMLEKQFAILKQ</sequence>
<keyword evidence="2" id="KW-1185">Reference proteome</keyword>
<dbReference type="Proteomes" id="UP000789920">
    <property type="component" value="Unassembled WGS sequence"/>
</dbReference>
<reference evidence="1" key="1">
    <citation type="submission" date="2021-06" db="EMBL/GenBank/DDBJ databases">
        <authorList>
            <person name="Kallberg Y."/>
            <person name="Tangrot J."/>
            <person name="Rosling A."/>
        </authorList>
    </citation>
    <scope>NUCLEOTIDE SEQUENCE</scope>
    <source>
        <strain evidence="1">MA461A</strain>
    </source>
</reference>
<accession>A0ACA9L8B3</accession>
<dbReference type="EMBL" id="CAJVQC010002707">
    <property type="protein sequence ID" value="CAG8516249.1"/>
    <property type="molecule type" value="Genomic_DNA"/>
</dbReference>
<protein>
    <submittedName>
        <fullName evidence="1">16879_t:CDS:1</fullName>
    </submittedName>
</protein>
<evidence type="ECO:0000313" key="1">
    <source>
        <dbReference type="EMBL" id="CAG8516249.1"/>
    </source>
</evidence>
<gene>
    <name evidence="1" type="ORF">RPERSI_LOCUS2491</name>
</gene>
<comment type="caution">
    <text evidence="1">The sequence shown here is derived from an EMBL/GenBank/DDBJ whole genome shotgun (WGS) entry which is preliminary data.</text>
</comment>
<organism evidence="1 2">
    <name type="scientific">Racocetra persica</name>
    <dbReference type="NCBI Taxonomy" id="160502"/>
    <lineage>
        <taxon>Eukaryota</taxon>
        <taxon>Fungi</taxon>
        <taxon>Fungi incertae sedis</taxon>
        <taxon>Mucoromycota</taxon>
        <taxon>Glomeromycotina</taxon>
        <taxon>Glomeromycetes</taxon>
        <taxon>Diversisporales</taxon>
        <taxon>Gigasporaceae</taxon>
        <taxon>Racocetra</taxon>
    </lineage>
</organism>
<evidence type="ECO:0000313" key="2">
    <source>
        <dbReference type="Proteomes" id="UP000789920"/>
    </source>
</evidence>